<sequence length="521" mass="56670">MISHVKNLLMIGFVSLSLTGCIGGSTTDTETDTTTSETSQTTATVPASVQNQYTLKYSGENIDGLIDQTSYTVIIASDNSLTIDSNTPLTDPTEEDFYETGTAQITWTNGDYAYVLSTNTDGSFNEINVLDTKNLTNNYPTFKGQFTEETSGTVVSNISVLTKYAGTYTVSGPGTTFETVRGTHDSTYTLPTSIMIASNGAITFDNSLDFSAEDIQAIYNRTNLDAADGIKRVQVNYGADDDGPVIQVYLDANDQVEEISYKTDISDGPKYYRAAIGDPNLPVTSSCTGFCEWQLATNYYTETDQDTYIASYDAISTAETYVKDLVTYHFEGNLVNEDPDEISIALTENTGDKLVYSVTLTGTTAQNNSTVNDPITYTFTKTATVVNSTHTGTSPLDLTPLAGSYTADNTTTPAVMGNLKLELTINGDGSMNIVAKNTDNADEVVYSRSNVAWDGEFDEQEIPGVDYPITLEKDSINQVIVEKNQKLVSGVVAYYLRLKVKMLPNSSAGNITGDIYWEIYY</sequence>
<accession>A0ABS0C445</accession>
<keyword evidence="2" id="KW-1185">Reference proteome</keyword>
<evidence type="ECO:0008006" key="3">
    <source>
        <dbReference type="Google" id="ProtNLM"/>
    </source>
</evidence>
<dbReference type="PROSITE" id="PS51257">
    <property type="entry name" value="PROKAR_LIPOPROTEIN"/>
    <property type="match status" value="1"/>
</dbReference>
<protein>
    <recommendedName>
        <fullName evidence="3">Lipoprotein</fullName>
    </recommendedName>
</protein>
<comment type="caution">
    <text evidence="1">The sequence shown here is derived from an EMBL/GenBank/DDBJ whole genome shotgun (WGS) entry which is preliminary data.</text>
</comment>
<gene>
    <name evidence="1" type="ORF">H8792_011180</name>
</gene>
<evidence type="ECO:0000313" key="1">
    <source>
        <dbReference type="EMBL" id="MBF6058906.1"/>
    </source>
</evidence>
<dbReference type="EMBL" id="JACBGI020000031">
    <property type="protein sequence ID" value="MBF6058906.1"/>
    <property type="molecule type" value="Genomic_DNA"/>
</dbReference>
<proteinExistence type="predicted"/>
<reference evidence="1 2" key="2">
    <citation type="submission" date="2020-11" db="EMBL/GenBank/DDBJ databases">
        <title>Sulfur oxidizing isolate from Hospital Hole Sinkhole.</title>
        <authorList>
            <person name="Scott K.M."/>
        </authorList>
    </citation>
    <scope>NUCLEOTIDE SEQUENCE [LARGE SCALE GENOMIC DNA]</scope>
    <source>
        <strain evidence="1 2">HH1</strain>
    </source>
</reference>
<organism evidence="1 2">
    <name type="scientific">Thiomicrorhabdus heinhorstiae</name>
    <dbReference type="NCBI Taxonomy" id="2748010"/>
    <lineage>
        <taxon>Bacteria</taxon>
        <taxon>Pseudomonadati</taxon>
        <taxon>Pseudomonadota</taxon>
        <taxon>Gammaproteobacteria</taxon>
        <taxon>Thiotrichales</taxon>
        <taxon>Piscirickettsiaceae</taxon>
        <taxon>Thiomicrorhabdus</taxon>
    </lineage>
</organism>
<name>A0ABS0C445_9GAMM</name>
<evidence type="ECO:0000313" key="2">
    <source>
        <dbReference type="Proteomes" id="UP001193680"/>
    </source>
</evidence>
<dbReference type="Proteomes" id="UP001193680">
    <property type="component" value="Unassembled WGS sequence"/>
</dbReference>
<reference evidence="1 2" key="1">
    <citation type="submission" date="2020-06" db="EMBL/GenBank/DDBJ databases">
        <authorList>
            <person name="Scott K."/>
        </authorList>
    </citation>
    <scope>NUCLEOTIDE SEQUENCE [LARGE SCALE GENOMIC DNA]</scope>
    <source>
        <strain evidence="1 2">HH1</strain>
    </source>
</reference>
<dbReference type="RefSeq" id="WP_185979051.1">
    <property type="nucleotide sequence ID" value="NZ_JACBGI020000031.1"/>
</dbReference>